<feature type="compositionally biased region" description="Basic and acidic residues" evidence="1">
    <location>
        <begin position="81"/>
        <end position="98"/>
    </location>
</feature>
<feature type="region of interest" description="Disordered" evidence="1">
    <location>
        <begin position="60"/>
        <end position="98"/>
    </location>
</feature>
<sequence length="98" mass="10966">MTTRLLGCRSSGHVWELLDGGRRSSGRRLRVAPGWEDVRAGRWEQSNGLRDGSWMIEQQRKTSAGADSAVRPCAGWQPRRQRVDGGKDDQTQNSDGRT</sequence>
<dbReference type="AlphaFoldDB" id="A0A8J5VWU4"/>
<reference evidence="2" key="1">
    <citation type="journal article" date="2021" name="bioRxiv">
        <title>Whole Genome Assembly and Annotation of Northern Wild Rice, Zizania palustris L., Supports a Whole Genome Duplication in the Zizania Genus.</title>
        <authorList>
            <person name="Haas M."/>
            <person name="Kono T."/>
            <person name="Macchietto M."/>
            <person name="Millas R."/>
            <person name="McGilp L."/>
            <person name="Shao M."/>
            <person name="Duquette J."/>
            <person name="Hirsch C.N."/>
            <person name="Kimball J."/>
        </authorList>
    </citation>
    <scope>NUCLEOTIDE SEQUENCE</scope>
    <source>
        <tissue evidence="2">Fresh leaf tissue</tissue>
    </source>
</reference>
<evidence type="ECO:0000313" key="2">
    <source>
        <dbReference type="EMBL" id="KAG8060739.1"/>
    </source>
</evidence>
<reference evidence="2" key="2">
    <citation type="submission" date="2021-02" db="EMBL/GenBank/DDBJ databases">
        <authorList>
            <person name="Kimball J.A."/>
            <person name="Haas M.W."/>
            <person name="Macchietto M."/>
            <person name="Kono T."/>
            <person name="Duquette J."/>
            <person name="Shao M."/>
        </authorList>
    </citation>
    <scope>NUCLEOTIDE SEQUENCE</scope>
    <source>
        <tissue evidence="2">Fresh leaf tissue</tissue>
    </source>
</reference>
<proteinExistence type="predicted"/>
<accession>A0A8J5VWU4</accession>
<keyword evidence="3" id="KW-1185">Reference proteome</keyword>
<name>A0A8J5VWU4_ZIZPA</name>
<gene>
    <name evidence="2" type="ORF">GUJ93_ZPchr0002g24479</name>
</gene>
<evidence type="ECO:0000313" key="3">
    <source>
        <dbReference type="Proteomes" id="UP000729402"/>
    </source>
</evidence>
<dbReference type="Proteomes" id="UP000729402">
    <property type="component" value="Unassembled WGS sequence"/>
</dbReference>
<comment type="caution">
    <text evidence="2">The sequence shown here is derived from an EMBL/GenBank/DDBJ whole genome shotgun (WGS) entry which is preliminary data.</text>
</comment>
<protein>
    <submittedName>
        <fullName evidence="2">Uncharacterized protein</fullName>
    </submittedName>
</protein>
<dbReference type="EMBL" id="JAAALK010000287">
    <property type="protein sequence ID" value="KAG8060739.1"/>
    <property type="molecule type" value="Genomic_DNA"/>
</dbReference>
<evidence type="ECO:0000256" key="1">
    <source>
        <dbReference type="SAM" id="MobiDB-lite"/>
    </source>
</evidence>
<organism evidence="2 3">
    <name type="scientific">Zizania palustris</name>
    <name type="common">Northern wild rice</name>
    <dbReference type="NCBI Taxonomy" id="103762"/>
    <lineage>
        <taxon>Eukaryota</taxon>
        <taxon>Viridiplantae</taxon>
        <taxon>Streptophyta</taxon>
        <taxon>Embryophyta</taxon>
        <taxon>Tracheophyta</taxon>
        <taxon>Spermatophyta</taxon>
        <taxon>Magnoliopsida</taxon>
        <taxon>Liliopsida</taxon>
        <taxon>Poales</taxon>
        <taxon>Poaceae</taxon>
        <taxon>BOP clade</taxon>
        <taxon>Oryzoideae</taxon>
        <taxon>Oryzeae</taxon>
        <taxon>Zizaniinae</taxon>
        <taxon>Zizania</taxon>
    </lineage>
</organism>